<organism evidence="1 2">
    <name type="scientific">Parasponia andersonii</name>
    <name type="common">Sponia andersonii</name>
    <dbReference type="NCBI Taxonomy" id="3476"/>
    <lineage>
        <taxon>Eukaryota</taxon>
        <taxon>Viridiplantae</taxon>
        <taxon>Streptophyta</taxon>
        <taxon>Embryophyta</taxon>
        <taxon>Tracheophyta</taxon>
        <taxon>Spermatophyta</taxon>
        <taxon>Magnoliopsida</taxon>
        <taxon>eudicotyledons</taxon>
        <taxon>Gunneridae</taxon>
        <taxon>Pentapetalae</taxon>
        <taxon>rosids</taxon>
        <taxon>fabids</taxon>
        <taxon>Rosales</taxon>
        <taxon>Cannabaceae</taxon>
        <taxon>Parasponia</taxon>
    </lineage>
</organism>
<dbReference type="Proteomes" id="UP000237105">
    <property type="component" value="Unassembled WGS sequence"/>
</dbReference>
<name>A0A2P5BVD5_PARAD</name>
<proteinExistence type="predicted"/>
<dbReference type="OrthoDB" id="1720671at2759"/>
<sequence>MIPRVGHRDAPIFCDICFVDSILIGREQNLPFFVPHEMINAIENRRYSFPYGSLLTSIVQHFNISTIDEAKCKPWTIDVEINNKTFSLMGFMYTNNEYVGKIKQVHKQETGAPYEASGSGTEATTGTIEGFYTTI</sequence>
<protein>
    <submittedName>
        <fullName evidence="1">Uncharacterized protein</fullName>
    </submittedName>
</protein>
<evidence type="ECO:0000313" key="2">
    <source>
        <dbReference type="Proteomes" id="UP000237105"/>
    </source>
</evidence>
<comment type="caution">
    <text evidence="1">The sequence shown here is derived from an EMBL/GenBank/DDBJ whole genome shotgun (WGS) entry which is preliminary data.</text>
</comment>
<dbReference type="EMBL" id="JXTB01000215">
    <property type="protein sequence ID" value="PON52739.1"/>
    <property type="molecule type" value="Genomic_DNA"/>
</dbReference>
<keyword evidence="2" id="KW-1185">Reference proteome</keyword>
<evidence type="ECO:0000313" key="1">
    <source>
        <dbReference type="EMBL" id="PON52739.1"/>
    </source>
</evidence>
<accession>A0A2P5BVD5</accession>
<reference evidence="2" key="1">
    <citation type="submission" date="2016-06" db="EMBL/GenBank/DDBJ databases">
        <title>Parallel loss of symbiosis genes in relatives of nitrogen-fixing non-legume Parasponia.</title>
        <authorList>
            <person name="Van Velzen R."/>
            <person name="Holmer R."/>
            <person name="Bu F."/>
            <person name="Rutten L."/>
            <person name="Van Zeijl A."/>
            <person name="Liu W."/>
            <person name="Santuari L."/>
            <person name="Cao Q."/>
            <person name="Sharma T."/>
            <person name="Shen D."/>
            <person name="Roswanjaya Y."/>
            <person name="Wardhani T."/>
            <person name="Kalhor M.S."/>
            <person name="Jansen J."/>
            <person name="Van den Hoogen J."/>
            <person name="Gungor B."/>
            <person name="Hartog M."/>
            <person name="Hontelez J."/>
            <person name="Verver J."/>
            <person name="Yang W.-C."/>
            <person name="Schijlen E."/>
            <person name="Repin R."/>
            <person name="Schilthuizen M."/>
            <person name="Schranz E."/>
            <person name="Heidstra R."/>
            <person name="Miyata K."/>
            <person name="Fedorova E."/>
            <person name="Kohlen W."/>
            <person name="Bisseling T."/>
            <person name="Smit S."/>
            <person name="Geurts R."/>
        </authorList>
    </citation>
    <scope>NUCLEOTIDE SEQUENCE [LARGE SCALE GENOMIC DNA]</scope>
    <source>
        <strain evidence="2">cv. WU1-14</strain>
    </source>
</reference>
<gene>
    <name evidence="1" type="ORF">PanWU01x14_207000</name>
</gene>
<dbReference type="AlphaFoldDB" id="A0A2P5BVD5"/>